<dbReference type="GeneID" id="18814885"/>
<feature type="region of interest" description="Disordered" evidence="1">
    <location>
        <begin position="1"/>
        <end position="37"/>
    </location>
</feature>
<proteinExistence type="predicted"/>
<dbReference type="AlphaFoldDB" id="F8NUC5"/>
<gene>
    <name evidence="2" type="ORF">SERLADRAFT_437563</name>
</gene>
<evidence type="ECO:0000313" key="2">
    <source>
        <dbReference type="EMBL" id="EGO25837.1"/>
    </source>
</evidence>
<dbReference type="EMBL" id="GL945433">
    <property type="protein sequence ID" value="EGO25837.1"/>
    <property type="molecule type" value="Genomic_DNA"/>
</dbReference>
<sequence>MGKAPRKRSSSSASHGKKQNIAKQAVKKKQKQVSKDWTARTREALDNDAHTIYTLNAQAQGRPQPSNLPEASDAVQGLTETIRHL</sequence>
<dbReference type="Proteomes" id="UP000008064">
    <property type="component" value="Unassembled WGS sequence"/>
</dbReference>
<evidence type="ECO:0000256" key="1">
    <source>
        <dbReference type="SAM" id="MobiDB-lite"/>
    </source>
</evidence>
<feature type="compositionally biased region" description="Basic residues" evidence="1">
    <location>
        <begin position="1"/>
        <end position="32"/>
    </location>
</feature>
<dbReference type="KEGG" id="sla:SERLADRAFT_437563"/>
<protein>
    <submittedName>
        <fullName evidence="2">Uncharacterized protein</fullName>
    </submittedName>
</protein>
<accession>F8NUC5</accession>
<feature type="region of interest" description="Disordered" evidence="1">
    <location>
        <begin position="57"/>
        <end position="85"/>
    </location>
</feature>
<dbReference type="RefSeq" id="XP_007317959.1">
    <property type="nucleotide sequence ID" value="XM_007317897.1"/>
</dbReference>
<reference evidence="2" key="1">
    <citation type="submission" date="2011-04" db="EMBL/GenBank/DDBJ databases">
        <title>Evolution of plant cell wall degrading machinery underlies the functional diversity of forest fungi.</title>
        <authorList>
            <consortium name="US DOE Joint Genome Institute (JGI-PGF)"/>
            <person name="Eastwood D.C."/>
            <person name="Floudas D."/>
            <person name="Binder M."/>
            <person name="Majcherczyk A."/>
            <person name="Schneider P."/>
            <person name="Aerts A."/>
            <person name="Asiegbu F.O."/>
            <person name="Baker S.E."/>
            <person name="Barry K."/>
            <person name="Bendiksby M."/>
            <person name="Blumentritt M."/>
            <person name="Coutinho P.M."/>
            <person name="Cullen D."/>
            <person name="Cullen D."/>
            <person name="Gathman A."/>
            <person name="Goodell B."/>
            <person name="Henrissat B."/>
            <person name="Ihrmark K."/>
            <person name="Kauserud H."/>
            <person name="Kohler A."/>
            <person name="LaButti K."/>
            <person name="Lapidus A."/>
            <person name="Lavin J.L."/>
            <person name="Lee Y.-H."/>
            <person name="Lindquist E."/>
            <person name="Lilly W."/>
            <person name="Lucas S."/>
            <person name="Morin E."/>
            <person name="Murat C."/>
            <person name="Oguiza J.A."/>
            <person name="Park J."/>
            <person name="Pisabarro A.G."/>
            <person name="Riley R."/>
            <person name="Rosling A."/>
            <person name="Salamov A."/>
            <person name="Schmidt O."/>
            <person name="Schmutz J."/>
            <person name="Skrede I."/>
            <person name="Stenlid J."/>
            <person name="Wiebenga A."/>
            <person name="Xie X."/>
            <person name="Kues U."/>
            <person name="Hibbett D.S."/>
            <person name="Hoffmeister D."/>
            <person name="Hogberg N."/>
            <person name="Martin F."/>
            <person name="Grigoriev I.V."/>
            <person name="Watkinson S.C."/>
        </authorList>
    </citation>
    <scope>NUCLEOTIDE SEQUENCE</scope>
    <source>
        <strain evidence="2">S7.9</strain>
    </source>
</reference>
<name>F8NUC5_SERL9</name>
<dbReference type="HOGENOM" id="CLU_2514024_0_0_1"/>
<organism>
    <name type="scientific">Serpula lacrymans var. lacrymans (strain S7.9)</name>
    <name type="common">Dry rot fungus</name>
    <dbReference type="NCBI Taxonomy" id="578457"/>
    <lineage>
        <taxon>Eukaryota</taxon>
        <taxon>Fungi</taxon>
        <taxon>Dikarya</taxon>
        <taxon>Basidiomycota</taxon>
        <taxon>Agaricomycotina</taxon>
        <taxon>Agaricomycetes</taxon>
        <taxon>Agaricomycetidae</taxon>
        <taxon>Boletales</taxon>
        <taxon>Coniophorineae</taxon>
        <taxon>Serpulaceae</taxon>
        <taxon>Serpula</taxon>
    </lineage>
</organism>
<feature type="compositionally biased region" description="Polar residues" evidence="1">
    <location>
        <begin position="57"/>
        <end position="69"/>
    </location>
</feature>